<dbReference type="InterPro" id="IPR042099">
    <property type="entry name" value="ANL_N_sf"/>
</dbReference>
<reference evidence="3 4" key="1">
    <citation type="submission" date="2024-04" db="EMBL/GenBank/DDBJ databases">
        <title>Dissimilatory iodate-reducing microorganisms contribute to the enrichment of iodine in groundwater.</title>
        <authorList>
            <person name="Jiang Z."/>
        </authorList>
    </citation>
    <scope>NUCLEOTIDE SEQUENCE [LARGE SCALE GENOMIC DNA]</scope>
    <source>
        <strain evidence="3 4">NCP973</strain>
    </source>
</reference>
<dbReference type="PROSITE" id="PS00455">
    <property type="entry name" value="AMP_BINDING"/>
    <property type="match status" value="1"/>
</dbReference>
<dbReference type="Gene3D" id="3.40.50.12780">
    <property type="entry name" value="N-terminal domain of ligase-like"/>
    <property type="match status" value="1"/>
</dbReference>
<sequence>MSLTLHHYNLAHLFDEVLAAHAARPALRYASSDYTYGQLGGWIDSLAVLLMAKGLRRGDVIAIGHDKQALSYALMLAAIRLGVAYVNIDVASPIARTSRILQVSAPSLLFYDDSAYQADMTELAKAQGCELLLLDFSSLPRVSEVDRELQRQCSRLVDGATIAYIMFTSGSTGVPKGVAVTHQNVLHLIAWGRERFGITDQDNFANLSPMYFDNSVFDFYVGLFCGASLSPIHRSLLAKPYELVAYVSDRASTIWFSVPSALMYLMAMKAFAPGVLKHLRAIVFGGEGYPKVELKKLYDRFSCQAKLVNVYGPTECTCICSAYTLGSDDFQDIDGLPPLGYLNPNFDHRILDENNHDATEGELCLIGPNVAAGYFNDLERSDAAFHTITDPNRFMKRMYRTGDLVKEVGGRLHFVGRKDNQIKHMGYRIELEEIENALVRLPQVDQAAVVYQRTQAAYGKLVAYVACTSEVDDKTLLQALAKLVPDYMLPARLILMPKLPKNANGKVDRQYLRALLDQ</sequence>
<dbReference type="PANTHER" id="PTHR45527">
    <property type="entry name" value="NONRIBOSOMAL PEPTIDE SYNTHETASE"/>
    <property type="match status" value="1"/>
</dbReference>
<evidence type="ECO:0000259" key="1">
    <source>
        <dbReference type="Pfam" id="PF00501"/>
    </source>
</evidence>
<dbReference type="InterPro" id="IPR020845">
    <property type="entry name" value="AMP-binding_CS"/>
</dbReference>
<dbReference type="Pfam" id="PF13193">
    <property type="entry name" value="AMP-binding_C"/>
    <property type="match status" value="1"/>
</dbReference>
<dbReference type="Proteomes" id="UP001479520">
    <property type="component" value="Chromosome"/>
</dbReference>
<dbReference type="InterPro" id="IPR000873">
    <property type="entry name" value="AMP-dep_synth/lig_dom"/>
</dbReference>
<dbReference type="Gene3D" id="3.30.300.30">
    <property type="match status" value="1"/>
</dbReference>
<name>A0ABZ2XH60_9RHOO</name>
<dbReference type="InterPro" id="IPR045851">
    <property type="entry name" value="AMP-bd_C_sf"/>
</dbReference>
<accession>A0ABZ2XH60</accession>
<dbReference type="EMBL" id="CP151406">
    <property type="protein sequence ID" value="WZJ21693.1"/>
    <property type="molecule type" value="Genomic_DNA"/>
</dbReference>
<dbReference type="Pfam" id="PF00501">
    <property type="entry name" value="AMP-binding"/>
    <property type="match status" value="1"/>
</dbReference>
<organism evidence="3 4">
    <name type="scientific">Azonexus hydrophilus</name>
    <dbReference type="NCBI Taxonomy" id="418702"/>
    <lineage>
        <taxon>Bacteria</taxon>
        <taxon>Pseudomonadati</taxon>
        <taxon>Pseudomonadota</taxon>
        <taxon>Betaproteobacteria</taxon>
        <taxon>Rhodocyclales</taxon>
        <taxon>Azonexaceae</taxon>
        <taxon>Azonexus</taxon>
    </lineage>
</organism>
<feature type="domain" description="AMP-dependent synthetase/ligase" evidence="1">
    <location>
        <begin position="14"/>
        <end position="375"/>
    </location>
</feature>
<evidence type="ECO:0000259" key="2">
    <source>
        <dbReference type="Pfam" id="PF13193"/>
    </source>
</evidence>
<evidence type="ECO:0000313" key="3">
    <source>
        <dbReference type="EMBL" id="WZJ21693.1"/>
    </source>
</evidence>
<dbReference type="RefSeq" id="WP_341743792.1">
    <property type="nucleotide sequence ID" value="NZ_CP151406.1"/>
</dbReference>
<proteinExistence type="predicted"/>
<dbReference type="SUPFAM" id="SSF56801">
    <property type="entry name" value="Acetyl-CoA synthetase-like"/>
    <property type="match status" value="1"/>
</dbReference>
<dbReference type="PANTHER" id="PTHR45527:SF1">
    <property type="entry name" value="FATTY ACID SYNTHASE"/>
    <property type="match status" value="1"/>
</dbReference>
<keyword evidence="4" id="KW-1185">Reference proteome</keyword>
<feature type="domain" description="AMP-binding enzyme C-terminal" evidence="2">
    <location>
        <begin position="433"/>
        <end position="506"/>
    </location>
</feature>
<protein>
    <submittedName>
        <fullName evidence="3">AMP-binding protein</fullName>
    </submittedName>
</protein>
<evidence type="ECO:0000313" key="4">
    <source>
        <dbReference type="Proteomes" id="UP001479520"/>
    </source>
</evidence>
<dbReference type="InterPro" id="IPR025110">
    <property type="entry name" value="AMP-bd_C"/>
</dbReference>
<gene>
    <name evidence="3" type="ORF">AADV58_00695</name>
</gene>